<dbReference type="EMBL" id="JAHBFX010000009">
    <property type="protein sequence ID" value="MBZ6000508.1"/>
    <property type="molecule type" value="Genomic_DNA"/>
</dbReference>
<evidence type="ECO:0000313" key="4">
    <source>
        <dbReference type="Proteomes" id="UP000727071"/>
    </source>
</evidence>
<organism evidence="2 4">
    <name type="scientific">Leuconostoc gelidum subsp. gelidum</name>
    <dbReference type="NCBI Taxonomy" id="1607839"/>
    <lineage>
        <taxon>Bacteria</taxon>
        <taxon>Bacillati</taxon>
        <taxon>Bacillota</taxon>
        <taxon>Bacilli</taxon>
        <taxon>Lactobacillales</taxon>
        <taxon>Lactobacillaceae</taxon>
        <taxon>Leuconostoc</taxon>
        <taxon>Leuconostoc gelidum group</taxon>
    </lineage>
</organism>
<dbReference type="Gene3D" id="3.40.50.11940">
    <property type="match status" value="1"/>
</dbReference>
<gene>
    <name evidence="2" type="primary">csn2</name>
    <name evidence="2" type="ORF">KII88_03910</name>
    <name evidence="1" type="ORF">KIJ07_08870</name>
</gene>
<dbReference type="NCBIfam" id="TIGR01866">
    <property type="entry name" value="cas_Csn2"/>
    <property type="match status" value="1"/>
</dbReference>
<reference evidence="2 3" key="1">
    <citation type="submission" date="2021-05" db="EMBL/GenBank/DDBJ databases">
        <title>Pangenome of Leuconostoc gelidum warrants species status for Leuconostoc gelidum subsp. gasicomitatum.</title>
        <authorList>
            <person name="Johansson P."/>
            <person name="Sade E."/>
            <person name="Hultman J."/>
            <person name="Auvinen P."/>
            <person name="Bjorkroth J."/>
        </authorList>
    </citation>
    <scope>NUCLEOTIDE SEQUENCE</scope>
    <source>
        <strain evidence="1 3">AMKR21</strain>
        <strain evidence="2">C220d</strain>
    </source>
</reference>
<accession>A0AB35FZC5</accession>
<sequence>MNYSIVCFPNNPIKIVPGLTMISIANHELYWQLSTGLKETSEDVTLGQNDHIVDVNKTVMFIGDIGAQLDVNKLYQKNIVNTMKNYADDQALEVFYKINSELNHVLENIILENNLPFYFQTEFNIVELINEKKIKIETLTNSSGFGKIEDVVSVAGEFSEQRLIVFTNLYLLLSVDQIDYLNNLAKTMNLCLISLNLTQNPVMTKQGLPPEIFIDEDFVQFGAD</sequence>
<dbReference type="CDD" id="cd12218">
    <property type="entry name" value="Csn2"/>
    <property type="match status" value="1"/>
</dbReference>
<dbReference type="RefSeq" id="WP_224145046.1">
    <property type="nucleotide sequence ID" value="NZ_JAHBFO010000011.1"/>
</dbReference>
<dbReference type="Pfam" id="PF09711">
    <property type="entry name" value="Cas_Csn2"/>
    <property type="match status" value="1"/>
</dbReference>
<dbReference type="AlphaFoldDB" id="A0AB35FZC5"/>
<proteinExistence type="predicted"/>
<dbReference type="EMBL" id="JAHBFV010000011">
    <property type="protein sequence ID" value="MBZ6015678.1"/>
    <property type="molecule type" value="Genomic_DNA"/>
</dbReference>
<dbReference type="InterPro" id="IPR038600">
    <property type="entry name" value="Csn2_sf"/>
</dbReference>
<protein>
    <submittedName>
        <fullName evidence="2">Type II-A CRISPR-associated protein Csn2</fullName>
    </submittedName>
</protein>
<evidence type="ECO:0000313" key="2">
    <source>
        <dbReference type="EMBL" id="MBZ6015678.1"/>
    </source>
</evidence>
<dbReference type="InterPro" id="IPR010146">
    <property type="entry name" value="CRISPR-assoc_prot_Csn2-typ"/>
</dbReference>
<dbReference type="Proteomes" id="UP000727071">
    <property type="component" value="Unassembled WGS sequence"/>
</dbReference>
<evidence type="ECO:0000313" key="3">
    <source>
        <dbReference type="Proteomes" id="UP000705994"/>
    </source>
</evidence>
<comment type="caution">
    <text evidence="2">The sequence shown here is derived from an EMBL/GenBank/DDBJ whole genome shotgun (WGS) entry which is preliminary data.</text>
</comment>
<keyword evidence="3" id="KW-1185">Reference proteome</keyword>
<dbReference type="Proteomes" id="UP000705994">
    <property type="component" value="Unassembled WGS sequence"/>
</dbReference>
<evidence type="ECO:0000313" key="1">
    <source>
        <dbReference type="EMBL" id="MBZ6000508.1"/>
    </source>
</evidence>
<name>A0AB35FZC5_LEUGE</name>